<evidence type="ECO:0000256" key="2">
    <source>
        <dbReference type="ARBA" id="ARBA00012513"/>
    </source>
</evidence>
<evidence type="ECO:0000256" key="9">
    <source>
        <dbReference type="ARBA" id="ARBA00022729"/>
    </source>
</evidence>
<dbReference type="FunFam" id="1.10.510.10:FF:001023">
    <property type="entry name" value="Os07g0541700 protein"/>
    <property type="match status" value="1"/>
</dbReference>
<protein>
    <recommendedName>
        <fullName evidence="2">non-specific serine/threonine protein kinase</fullName>
        <ecNumber evidence="2">2.7.11.1</ecNumber>
    </recommendedName>
</protein>
<evidence type="ECO:0000256" key="13">
    <source>
        <dbReference type="ARBA" id="ARBA00022840"/>
    </source>
</evidence>
<feature type="region of interest" description="Disordered" evidence="21">
    <location>
        <begin position="1"/>
        <end position="31"/>
    </location>
</feature>
<comment type="catalytic activity">
    <reaction evidence="19">
        <text>L-seryl-[protein] + ATP = O-phospho-L-seryl-[protein] + ADP + H(+)</text>
        <dbReference type="Rhea" id="RHEA:17989"/>
        <dbReference type="Rhea" id="RHEA-COMP:9863"/>
        <dbReference type="Rhea" id="RHEA-COMP:11604"/>
        <dbReference type="ChEBI" id="CHEBI:15378"/>
        <dbReference type="ChEBI" id="CHEBI:29999"/>
        <dbReference type="ChEBI" id="CHEBI:30616"/>
        <dbReference type="ChEBI" id="CHEBI:83421"/>
        <dbReference type="ChEBI" id="CHEBI:456216"/>
        <dbReference type="EC" id="2.7.11.1"/>
    </reaction>
</comment>
<dbReference type="PANTHER" id="PTHR47976">
    <property type="entry name" value="G-TYPE LECTIN S-RECEPTOR-LIKE SERINE/THREONINE-PROTEIN KINASE SD2-5"/>
    <property type="match status" value="1"/>
</dbReference>
<dbReference type="PANTHER" id="PTHR47976:SF115">
    <property type="entry name" value="RECEPTOR-LIKE SERINE_THREONINE-PROTEIN KINASE"/>
    <property type="match status" value="1"/>
</dbReference>
<dbReference type="SUPFAM" id="SSF56112">
    <property type="entry name" value="Protein kinase-like (PK-like)"/>
    <property type="match status" value="2"/>
</dbReference>
<dbReference type="OrthoDB" id="647973at2759"/>
<keyword evidence="24" id="KW-1185">Reference proteome</keyword>
<dbReference type="GO" id="GO:0004674">
    <property type="term" value="F:protein serine/threonine kinase activity"/>
    <property type="evidence" value="ECO:0007669"/>
    <property type="project" value="UniProtKB-KW"/>
</dbReference>
<name>A0A7J7N3P1_9MAGN</name>
<dbReference type="InterPro" id="IPR000719">
    <property type="entry name" value="Prot_kinase_dom"/>
</dbReference>
<sequence length="640" mass="72460">MDSQKASSSSTYYSVMDSQRGSSSNSVDVERQNECSNLRELARLPREFCYQDLNAATNNFRDKLGSGGSGSVFKGVLENGTMVAVKRVERPVYGVREFEAEISAIASVQHVHLVRLRGYCSHMEEKGRVFFIVYDLLVNGSLDGWIFPRMGAQNRKCLPWTLRYKVAIDVAKALAYLHHDCRPGILHLDIKPENILLDVHFRAVVSDFGFSKFMSKDASRVHTMIRGTPGYRSPDWLRTKGSRKNAISLVTKQALVTCGSKCLEEDPNKRPSGMRHVTDMLEPRKLDGIGVARFTGEFSYEDLKIARRNFQDKFGREGSNSVFQGILNDGTLVTVKIIERATNADQEFKEEISAIGSASFIIYEYFPKGLLSDWIFPHRGRSNGPCLSWKLKFNVAVGVAKALVYLHHDCSPQLLHLDIKPDNILLDDNFGAVVSDFGLFQLMSKNESAVPPKFRGTNAYKAPEWLLDSGITEKCDVFSYGVLLLDMFFGERCICLDGNGNRNDKASDKEADEGDKRLMEDKKADERIARFLLFTALWCVQEDPNERPDMQLVVKKLEDDFHIWEIDKVSNNIVRFVTLISDPLLQLCTIIDVRSWEIVLMVYLTLGILHGLQIWKVNPPPETEYVPLPDDMNIDDTQFC</sequence>
<evidence type="ECO:0000256" key="11">
    <source>
        <dbReference type="ARBA" id="ARBA00022741"/>
    </source>
</evidence>
<dbReference type="InterPro" id="IPR051343">
    <property type="entry name" value="G-type_lectin_kinases/EP1-like"/>
</dbReference>
<dbReference type="PROSITE" id="PS50011">
    <property type="entry name" value="PROTEIN_KINASE_DOM"/>
    <property type="match status" value="1"/>
</dbReference>
<evidence type="ECO:0000256" key="6">
    <source>
        <dbReference type="ARBA" id="ARBA00022614"/>
    </source>
</evidence>
<keyword evidence="11 20" id="KW-0547">Nucleotide-binding</keyword>
<keyword evidence="10" id="KW-0677">Repeat</keyword>
<dbReference type="GO" id="GO:0005886">
    <property type="term" value="C:plasma membrane"/>
    <property type="evidence" value="ECO:0007669"/>
    <property type="project" value="UniProtKB-SubCell"/>
</dbReference>
<dbReference type="Proteomes" id="UP000541444">
    <property type="component" value="Unassembled WGS sequence"/>
</dbReference>
<evidence type="ECO:0000256" key="15">
    <source>
        <dbReference type="ARBA" id="ARBA00023136"/>
    </source>
</evidence>
<evidence type="ECO:0000256" key="16">
    <source>
        <dbReference type="ARBA" id="ARBA00023170"/>
    </source>
</evidence>
<keyword evidence="16" id="KW-0675">Receptor</keyword>
<evidence type="ECO:0000259" key="22">
    <source>
        <dbReference type="PROSITE" id="PS50011"/>
    </source>
</evidence>
<dbReference type="EC" id="2.7.11.1" evidence="2"/>
<keyword evidence="14" id="KW-1133">Transmembrane helix</keyword>
<evidence type="ECO:0000313" key="23">
    <source>
        <dbReference type="EMBL" id="KAF6161831.1"/>
    </source>
</evidence>
<dbReference type="InterPro" id="IPR011009">
    <property type="entry name" value="Kinase-like_dom_sf"/>
</dbReference>
<evidence type="ECO:0000256" key="19">
    <source>
        <dbReference type="ARBA" id="ARBA00048679"/>
    </source>
</evidence>
<keyword evidence="15" id="KW-0472">Membrane</keyword>
<gene>
    <name evidence="23" type="ORF">GIB67_025688</name>
</gene>
<keyword evidence="12" id="KW-0418">Kinase</keyword>
<keyword evidence="8" id="KW-0812">Transmembrane</keyword>
<keyword evidence="13 20" id="KW-0067">ATP-binding</keyword>
<dbReference type="Gene3D" id="3.30.200.20">
    <property type="entry name" value="Phosphorylase Kinase, domain 1"/>
    <property type="match status" value="2"/>
</dbReference>
<evidence type="ECO:0000256" key="7">
    <source>
        <dbReference type="ARBA" id="ARBA00022679"/>
    </source>
</evidence>
<evidence type="ECO:0000256" key="5">
    <source>
        <dbReference type="ARBA" id="ARBA00022553"/>
    </source>
</evidence>
<evidence type="ECO:0000256" key="10">
    <source>
        <dbReference type="ARBA" id="ARBA00022737"/>
    </source>
</evidence>
<dbReference type="SMART" id="SM00220">
    <property type="entry name" value="S_TKc"/>
    <property type="match status" value="1"/>
</dbReference>
<dbReference type="PROSITE" id="PS00108">
    <property type="entry name" value="PROTEIN_KINASE_ST"/>
    <property type="match status" value="2"/>
</dbReference>
<comment type="subcellular location">
    <subcellularLocation>
        <location evidence="1">Cell membrane</location>
        <topology evidence="1">Single-pass membrane protein</topology>
    </subcellularLocation>
</comment>
<keyword evidence="4" id="KW-0723">Serine/threonine-protein kinase</keyword>
<keyword evidence="6" id="KW-0433">Leucine-rich repeat</keyword>
<evidence type="ECO:0000256" key="17">
    <source>
        <dbReference type="ARBA" id="ARBA00023180"/>
    </source>
</evidence>
<evidence type="ECO:0000313" key="24">
    <source>
        <dbReference type="Proteomes" id="UP000541444"/>
    </source>
</evidence>
<proteinExistence type="predicted"/>
<keyword evidence="17" id="KW-0325">Glycoprotein</keyword>
<dbReference type="InterPro" id="IPR017441">
    <property type="entry name" value="Protein_kinase_ATP_BS"/>
</dbReference>
<dbReference type="Pfam" id="PF00069">
    <property type="entry name" value="Pkinase"/>
    <property type="match status" value="2"/>
</dbReference>
<keyword evidence="9" id="KW-0732">Signal</keyword>
<dbReference type="FunFam" id="3.30.200.20:FF:000178">
    <property type="entry name" value="serine/threonine-protein kinase PBS1-like"/>
    <property type="match status" value="1"/>
</dbReference>
<dbReference type="Gene3D" id="1.10.510.10">
    <property type="entry name" value="Transferase(Phosphotransferase) domain 1"/>
    <property type="match status" value="2"/>
</dbReference>
<evidence type="ECO:0000256" key="20">
    <source>
        <dbReference type="PROSITE-ProRule" id="PRU10141"/>
    </source>
</evidence>
<keyword evidence="7" id="KW-0808">Transferase</keyword>
<evidence type="ECO:0000256" key="18">
    <source>
        <dbReference type="ARBA" id="ARBA00047899"/>
    </source>
</evidence>
<dbReference type="GO" id="GO:0005524">
    <property type="term" value="F:ATP binding"/>
    <property type="evidence" value="ECO:0007669"/>
    <property type="project" value="UniProtKB-UniRule"/>
</dbReference>
<dbReference type="AlphaFoldDB" id="A0A7J7N3P1"/>
<feature type="binding site" evidence="20">
    <location>
        <position position="86"/>
    </location>
    <ligand>
        <name>ATP</name>
        <dbReference type="ChEBI" id="CHEBI:30616"/>
    </ligand>
</feature>
<evidence type="ECO:0000256" key="12">
    <source>
        <dbReference type="ARBA" id="ARBA00022777"/>
    </source>
</evidence>
<feature type="domain" description="Protein kinase" evidence="22">
    <location>
        <begin position="58"/>
        <end position="565"/>
    </location>
</feature>
<evidence type="ECO:0000256" key="3">
    <source>
        <dbReference type="ARBA" id="ARBA00022475"/>
    </source>
</evidence>
<feature type="compositionally biased region" description="Low complexity" evidence="21">
    <location>
        <begin position="1"/>
        <end position="18"/>
    </location>
</feature>
<comment type="catalytic activity">
    <reaction evidence="18">
        <text>L-threonyl-[protein] + ATP = O-phospho-L-threonyl-[protein] + ADP + H(+)</text>
        <dbReference type="Rhea" id="RHEA:46608"/>
        <dbReference type="Rhea" id="RHEA-COMP:11060"/>
        <dbReference type="Rhea" id="RHEA-COMP:11605"/>
        <dbReference type="ChEBI" id="CHEBI:15378"/>
        <dbReference type="ChEBI" id="CHEBI:30013"/>
        <dbReference type="ChEBI" id="CHEBI:30616"/>
        <dbReference type="ChEBI" id="CHEBI:61977"/>
        <dbReference type="ChEBI" id="CHEBI:456216"/>
        <dbReference type="EC" id="2.7.11.1"/>
    </reaction>
</comment>
<accession>A0A7J7N3P1</accession>
<evidence type="ECO:0000256" key="1">
    <source>
        <dbReference type="ARBA" id="ARBA00004162"/>
    </source>
</evidence>
<organism evidence="23 24">
    <name type="scientific">Kingdonia uniflora</name>
    <dbReference type="NCBI Taxonomy" id="39325"/>
    <lineage>
        <taxon>Eukaryota</taxon>
        <taxon>Viridiplantae</taxon>
        <taxon>Streptophyta</taxon>
        <taxon>Embryophyta</taxon>
        <taxon>Tracheophyta</taxon>
        <taxon>Spermatophyta</taxon>
        <taxon>Magnoliopsida</taxon>
        <taxon>Ranunculales</taxon>
        <taxon>Circaeasteraceae</taxon>
        <taxon>Kingdonia</taxon>
    </lineage>
</organism>
<keyword evidence="5" id="KW-0597">Phosphoprotein</keyword>
<evidence type="ECO:0000256" key="8">
    <source>
        <dbReference type="ARBA" id="ARBA00022692"/>
    </source>
</evidence>
<dbReference type="FunFam" id="1.10.510.10:FF:000358">
    <property type="entry name" value="Putative leucine-rich repeat receptor-like serine/threonine-protein kinase"/>
    <property type="match status" value="1"/>
</dbReference>
<comment type="caution">
    <text evidence="23">The sequence shown here is derived from an EMBL/GenBank/DDBJ whole genome shotgun (WGS) entry which is preliminary data.</text>
</comment>
<reference evidence="23 24" key="1">
    <citation type="journal article" date="2020" name="IScience">
        <title>Genome Sequencing of the Endangered Kingdonia uniflora (Circaeasteraceae, Ranunculales) Reveals Potential Mechanisms of Evolutionary Specialization.</title>
        <authorList>
            <person name="Sun Y."/>
            <person name="Deng T."/>
            <person name="Zhang A."/>
            <person name="Moore M.J."/>
            <person name="Landis J.B."/>
            <person name="Lin N."/>
            <person name="Zhang H."/>
            <person name="Zhang X."/>
            <person name="Huang J."/>
            <person name="Zhang X."/>
            <person name="Sun H."/>
            <person name="Wang H."/>
        </authorList>
    </citation>
    <scope>NUCLEOTIDE SEQUENCE [LARGE SCALE GENOMIC DNA]</scope>
    <source>
        <strain evidence="23">TB1705</strain>
        <tissue evidence="23">Leaf</tissue>
    </source>
</reference>
<keyword evidence="3" id="KW-1003">Cell membrane</keyword>
<dbReference type="InterPro" id="IPR008271">
    <property type="entry name" value="Ser/Thr_kinase_AS"/>
</dbReference>
<dbReference type="EMBL" id="JACGCM010001088">
    <property type="protein sequence ID" value="KAF6161831.1"/>
    <property type="molecule type" value="Genomic_DNA"/>
</dbReference>
<evidence type="ECO:0000256" key="14">
    <source>
        <dbReference type="ARBA" id="ARBA00022989"/>
    </source>
</evidence>
<evidence type="ECO:0000256" key="21">
    <source>
        <dbReference type="SAM" id="MobiDB-lite"/>
    </source>
</evidence>
<evidence type="ECO:0000256" key="4">
    <source>
        <dbReference type="ARBA" id="ARBA00022527"/>
    </source>
</evidence>
<dbReference type="PROSITE" id="PS00107">
    <property type="entry name" value="PROTEIN_KINASE_ATP"/>
    <property type="match status" value="1"/>
</dbReference>